<dbReference type="EMBL" id="PJNB01000001">
    <property type="protein sequence ID" value="PKW14419.1"/>
    <property type="molecule type" value="Genomic_DNA"/>
</dbReference>
<evidence type="ECO:0000313" key="2">
    <source>
        <dbReference type="Proteomes" id="UP000233786"/>
    </source>
</evidence>
<dbReference type="AlphaFoldDB" id="A0A2N3XUT8"/>
<protein>
    <submittedName>
        <fullName evidence="1">Uncharacterized protein</fullName>
    </submittedName>
</protein>
<name>A0A2N3XUT8_SACSN</name>
<proteinExistence type="predicted"/>
<keyword evidence="2" id="KW-1185">Reference proteome</keyword>
<comment type="caution">
    <text evidence="1">The sequence shown here is derived from an EMBL/GenBank/DDBJ whole genome shotgun (WGS) entry which is preliminary data.</text>
</comment>
<sequence length="85" mass="9548">MLPLFRSLQMFQLVRPAMHFGVAMTPDAQLAVLARETQWELDEAAFELGGGRYTSDQRRKLADRLFGLAEALRGDLDKPLIIDAS</sequence>
<accession>A0A2N3XUT8</accession>
<organism evidence="1 2">
    <name type="scientific">Saccharopolyspora spinosa</name>
    <dbReference type="NCBI Taxonomy" id="60894"/>
    <lineage>
        <taxon>Bacteria</taxon>
        <taxon>Bacillati</taxon>
        <taxon>Actinomycetota</taxon>
        <taxon>Actinomycetes</taxon>
        <taxon>Pseudonocardiales</taxon>
        <taxon>Pseudonocardiaceae</taxon>
        <taxon>Saccharopolyspora</taxon>
    </lineage>
</organism>
<reference evidence="1" key="1">
    <citation type="submission" date="2017-12" db="EMBL/GenBank/DDBJ databases">
        <title>Sequencing the genomes of 1000 Actinobacteria strains.</title>
        <authorList>
            <person name="Klenk H.-P."/>
        </authorList>
    </citation>
    <scope>NUCLEOTIDE SEQUENCE [LARGE SCALE GENOMIC DNA]</scope>
    <source>
        <strain evidence="1">DSM 44228</strain>
    </source>
</reference>
<dbReference type="Proteomes" id="UP000233786">
    <property type="component" value="Unassembled WGS sequence"/>
</dbReference>
<gene>
    <name evidence="1" type="ORF">A8926_2032</name>
</gene>
<evidence type="ECO:0000313" key="1">
    <source>
        <dbReference type="EMBL" id="PKW14419.1"/>
    </source>
</evidence>